<reference evidence="1" key="1">
    <citation type="submission" date="2023-10" db="EMBL/GenBank/DDBJ databases">
        <authorList>
            <person name="Chen Y."/>
            <person name="Shah S."/>
            <person name="Dougan E. K."/>
            <person name="Thang M."/>
            <person name="Chan C."/>
        </authorList>
    </citation>
    <scope>NUCLEOTIDE SEQUENCE [LARGE SCALE GENOMIC DNA]</scope>
</reference>
<organism evidence="1 2">
    <name type="scientific">Prorocentrum cordatum</name>
    <dbReference type="NCBI Taxonomy" id="2364126"/>
    <lineage>
        <taxon>Eukaryota</taxon>
        <taxon>Sar</taxon>
        <taxon>Alveolata</taxon>
        <taxon>Dinophyceae</taxon>
        <taxon>Prorocentrales</taxon>
        <taxon>Prorocentraceae</taxon>
        <taxon>Prorocentrum</taxon>
    </lineage>
</organism>
<keyword evidence="2" id="KW-1185">Reference proteome</keyword>
<comment type="caution">
    <text evidence="1">The sequence shown here is derived from an EMBL/GenBank/DDBJ whole genome shotgun (WGS) entry which is preliminary data.</text>
</comment>
<name>A0ABN9UTN6_9DINO</name>
<gene>
    <name evidence="1" type="ORF">PCOR1329_LOCUS51577</name>
</gene>
<dbReference type="EMBL" id="CAUYUJ010016260">
    <property type="protein sequence ID" value="CAK0863422.1"/>
    <property type="molecule type" value="Genomic_DNA"/>
</dbReference>
<accession>A0ABN9UTN6</accession>
<sequence>MVRFWVFGGIAQGCPGSGSLFAFAAGPFLLDMKISIGDRSVGTARACACDVRAALRSIAALNIMARTFKVASIVEALTLECSKCVVVPLAAEFTPELASAYAAWASTPVAQWRDLLVRDSFNTWVCCLARA</sequence>
<proteinExistence type="predicted"/>
<protein>
    <submittedName>
        <fullName evidence="1">Uncharacterized protein</fullName>
    </submittedName>
</protein>
<evidence type="ECO:0000313" key="1">
    <source>
        <dbReference type="EMBL" id="CAK0863422.1"/>
    </source>
</evidence>
<evidence type="ECO:0000313" key="2">
    <source>
        <dbReference type="Proteomes" id="UP001189429"/>
    </source>
</evidence>
<dbReference type="Proteomes" id="UP001189429">
    <property type="component" value="Unassembled WGS sequence"/>
</dbReference>